<name>A0A517U1E9_9BACT</name>
<gene>
    <name evidence="2" type="ORF">I41_36460</name>
</gene>
<keyword evidence="3" id="KW-1185">Reference proteome</keyword>
<reference evidence="2 3" key="1">
    <citation type="submission" date="2019-02" db="EMBL/GenBank/DDBJ databases">
        <title>Deep-cultivation of Planctomycetes and their phenomic and genomic characterization uncovers novel biology.</title>
        <authorList>
            <person name="Wiegand S."/>
            <person name="Jogler M."/>
            <person name="Boedeker C."/>
            <person name="Pinto D."/>
            <person name="Vollmers J."/>
            <person name="Rivas-Marin E."/>
            <person name="Kohn T."/>
            <person name="Peeters S.H."/>
            <person name="Heuer A."/>
            <person name="Rast P."/>
            <person name="Oberbeckmann S."/>
            <person name="Bunk B."/>
            <person name="Jeske O."/>
            <person name="Meyerdierks A."/>
            <person name="Storesund J.E."/>
            <person name="Kallscheuer N."/>
            <person name="Luecker S."/>
            <person name="Lage O.M."/>
            <person name="Pohl T."/>
            <person name="Merkel B.J."/>
            <person name="Hornburger P."/>
            <person name="Mueller R.-W."/>
            <person name="Bruemmer F."/>
            <person name="Labrenz M."/>
            <person name="Spormann A.M."/>
            <person name="Op den Camp H."/>
            <person name="Overmann J."/>
            <person name="Amann R."/>
            <person name="Jetten M.S.M."/>
            <person name="Mascher T."/>
            <person name="Medema M.H."/>
            <person name="Devos D.P."/>
            <person name="Kaster A.-K."/>
            <person name="Ovreas L."/>
            <person name="Rohde M."/>
            <person name="Galperin M.Y."/>
            <person name="Jogler C."/>
        </authorList>
    </citation>
    <scope>NUCLEOTIDE SEQUENCE [LARGE SCALE GENOMIC DNA]</scope>
    <source>
        <strain evidence="2 3">I41</strain>
    </source>
</reference>
<accession>A0A517U1E9</accession>
<protein>
    <submittedName>
        <fullName evidence="2">Uncharacterized protein</fullName>
    </submittedName>
</protein>
<dbReference type="KEGG" id="llh:I41_36460"/>
<dbReference type="AlphaFoldDB" id="A0A517U1E9"/>
<evidence type="ECO:0000313" key="2">
    <source>
        <dbReference type="EMBL" id="QDT74450.1"/>
    </source>
</evidence>
<sequence>MIASRAASRSFVQLPRTKRFASSPAAVGHLWRRTRDSRAASPRRPVSFVTGNALSLPDNSADDKSSQGALAPSWRHAT</sequence>
<proteinExistence type="predicted"/>
<feature type="region of interest" description="Disordered" evidence="1">
    <location>
        <begin position="32"/>
        <end position="78"/>
    </location>
</feature>
<dbReference type="EMBL" id="CP036339">
    <property type="protein sequence ID" value="QDT74450.1"/>
    <property type="molecule type" value="Genomic_DNA"/>
</dbReference>
<dbReference type="Proteomes" id="UP000317909">
    <property type="component" value="Chromosome"/>
</dbReference>
<evidence type="ECO:0000256" key="1">
    <source>
        <dbReference type="SAM" id="MobiDB-lite"/>
    </source>
</evidence>
<organism evidence="2 3">
    <name type="scientific">Lacipirellula limnantheis</name>
    <dbReference type="NCBI Taxonomy" id="2528024"/>
    <lineage>
        <taxon>Bacteria</taxon>
        <taxon>Pseudomonadati</taxon>
        <taxon>Planctomycetota</taxon>
        <taxon>Planctomycetia</taxon>
        <taxon>Pirellulales</taxon>
        <taxon>Lacipirellulaceae</taxon>
        <taxon>Lacipirellula</taxon>
    </lineage>
</organism>
<evidence type="ECO:0000313" key="3">
    <source>
        <dbReference type="Proteomes" id="UP000317909"/>
    </source>
</evidence>